<dbReference type="Pfam" id="PF00172">
    <property type="entry name" value="Zn_clus"/>
    <property type="match status" value="1"/>
</dbReference>
<dbReference type="InterPro" id="IPR050675">
    <property type="entry name" value="OAF3"/>
</dbReference>
<feature type="region of interest" description="Disordered" evidence="6">
    <location>
        <begin position="335"/>
        <end position="364"/>
    </location>
</feature>
<dbReference type="GO" id="GO:0003677">
    <property type="term" value="F:DNA binding"/>
    <property type="evidence" value="ECO:0007669"/>
    <property type="project" value="UniProtKB-KW"/>
</dbReference>
<evidence type="ECO:0000259" key="7">
    <source>
        <dbReference type="PROSITE" id="PS50048"/>
    </source>
</evidence>
<dbReference type="PRINTS" id="PR00755">
    <property type="entry name" value="AFLATOXINBRP"/>
</dbReference>
<dbReference type="PANTHER" id="PTHR31069:SF31">
    <property type="entry name" value="MONODICTYPHENONE CLUSTER TRANSCRIPTION FACTOR-RELATED"/>
    <property type="match status" value="1"/>
</dbReference>
<keyword evidence="4" id="KW-0804">Transcription</keyword>
<dbReference type="InterPro" id="IPR013700">
    <property type="entry name" value="AflR"/>
</dbReference>
<feature type="region of interest" description="Disordered" evidence="6">
    <location>
        <begin position="59"/>
        <end position="91"/>
    </location>
</feature>
<dbReference type="EMBL" id="KZ613950">
    <property type="protein sequence ID" value="PMD36710.1"/>
    <property type="molecule type" value="Genomic_DNA"/>
</dbReference>
<keyword evidence="9" id="KW-1185">Reference proteome</keyword>
<dbReference type="InterPro" id="IPR036864">
    <property type="entry name" value="Zn2-C6_fun-type_DNA-bd_sf"/>
</dbReference>
<dbReference type="GO" id="GO:0005634">
    <property type="term" value="C:nucleus"/>
    <property type="evidence" value="ECO:0007669"/>
    <property type="project" value="InterPro"/>
</dbReference>
<dbReference type="GO" id="GO:0008270">
    <property type="term" value="F:zinc ion binding"/>
    <property type="evidence" value="ECO:0007669"/>
    <property type="project" value="InterPro"/>
</dbReference>
<dbReference type="PANTHER" id="PTHR31069">
    <property type="entry name" value="OLEATE-ACTIVATED TRANSCRIPTION FACTOR 1-RELATED"/>
    <property type="match status" value="1"/>
</dbReference>
<dbReference type="SUPFAM" id="SSF57701">
    <property type="entry name" value="Zn2/Cys6 DNA-binding domain"/>
    <property type="match status" value="1"/>
</dbReference>
<dbReference type="Gene3D" id="4.10.240.10">
    <property type="entry name" value="Zn(2)-C6 fungal-type DNA-binding domain"/>
    <property type="match status" value="1"/>
</dbReference>
<dbReference type="InterPro" id="IPR001138">
    <property type="entry name" value="Zn2Cys6_DnaBD"/>
</dbReference>
<evidence type="ECO:0000313" key="9">
    <source>
        <dbReference type="Proteomes" id="UP000235786"/>
    </source>
</evidence>
<dbReference type="GO" id="GO:0045122">
    <property type="term" value="P:aflatoxin biosynthetic process"/>
    <property type="evidence" value="ECO:0007669"/>
    <property type="project" value="InterPro"/>
</dbReference>
<dbReference type="SMART" id="SM00066">
    <property type="entry name" value="GAL4"/>
    <property type="match status" value="1"/>
</dbReference>
<dbReference type="CDD" id="cd00067">
    <property type="entry name" value="GAL4"/>
    <property type="match status" value="1"/>
</dbReference>
<dbReference type="GO" id="GO:0000981">
    <property type="term" value="F:DNA-binding transcription factor activity, RNA polymerase II-specific"/>
    <property type="evidence" value="ECO:0007669"/>
    <property type="project" value="InterPro"/>
</dbReference>
<evidence type="ECO:0000256" key="5">
    <source>
        <dbReference type="ARBA" id="ARBA00023242"/>
    </source>
</evidence>
<accession>A0A2J6RDW4</accession>
<evidence type="ECO:0000256" key="2">
    <source>
        <dbReference type="ARBA" id="ARBA00023015"/>
    </source>
</evidence>
<feature type="domain" description="Zn(2)-C6 fungal-type" evidence="7">
    <location>
        <begin position="23"/>
        <end position="53"/>
    </location>
</feature>
<feature type="compositionally biased region" description="Low complexity" evidence="6">
    <location>
        <begin position="335"/>
        <end position="354"/>
    </location>
</feature>
<gene>
    <name evidence="8" type="ORF">L207DRAFT_568919</name>
</gene>
<dbReference type="AlphaFoldDB" id="A0A2J6RDW4"/>
<keyword evidence="1" id="KW-0479">Metal-binding</keyword>
<keyword evidence="3" id="KW-0238">DNA-binding</keyword>
<reference evidence="8 9" key="1">
    <citation type="submission" date="2016-04" db="EMBL/GenBank/DDBJ databases">
        <title>A degradative enzymes factory behind the ericoid mycorrhizal symbiosis.</title>
        <authorList>
            <consortium name="DOE Joint Genome Institute"/>
            <person name="Martino E."/>
            <person name="Morin E."/>
            <person name="Grelet G."/>
            <person name="Kuo A."/>
            <person name="Kohler A."/>
            <person name="Daghino S."/>
            <person name="Barry K."/>
            <person name="Choi C."/>
            <person name="Cichocki N."/>
            <person name="Clum A."/>
            <person name="Copeland A."/>
            <person name="Hainaut M."/>
            <person name="Haridas S."/>
            <person name="Labutti K."/>
            <person name="Lindquist E."/>
            <person name="Lipzen A."/>
            <person name="Khouja H.-R."/>
            <person name="Murat C."/>
            <person name="Ohm R."/>
            <person name="Olson A."/>
            <person name="Spatafora J."/>
            <person name="Veneault-Fourrey C."/>
            <person name="Henrissat B."/>
            <person name="Grigoriev I."/>
            <person name="Martin F."/>
            <person name="Perotto S."/>
        </authorList>
    </citation>
    <scope>NUCLEOTIDE SEQUENCE [LARGE SCALE GENOMIC DNA]</scope>
    <source>
        <strain evidence="8 9">F</strain>
    </source>
</reference>
<keyword evidence="2" id="KW-0805">Transcription regulation</keyword>
<dbReference type="PROSITE" id="PS50048">
    <property type="entry name" value="ZN2_CY6_FUNGAL_2"/>
    <property type="match status" value="1"/>
</dbReference>
<organism evidence="8 9">
    <name type="scientific">Hyaloscypha variabilis (strain UAMH 11265 / GT02V1 / F)</name>
    <name type="common">Meliniomyces variabilis</name>
    <dbReference type="NCBI Taxonomy" id="1149755"/>
    <lineage>
        <taxon>Eukaryota</taxon>
        <taxon>Fungi</taxon>
        <taxon>Dikarya</taxon>
        <taxon>Ascomycota</taxon>
        <taxon>Pezizomycotina</taxon>
        <taxon>Leotiomycetes</taxon>
        <taxon>Helotiales</taxon>
        <taxon>Hyaloscyphaceae</taxon>
        <taxon>Hyaloscypha</taxon>
        <taxon>Hyaloscypha variabilis</taxon>
    </lineage>
</organism>
<keyword evidence="5" id="KW-0539">Nucleus</keyword>
<sequence>MPGTENITPDALPAVKAPKLRSSCEGCGNAKVKCDRGQPKCSRCATLQLTCVYGISLKHGKPPRKRPISCLDTQNSPPPKKRAGSATRTVQSAENHMTMGLEQSLDINKPPRPVPMIDTPLSSSLGSTEIIQRHDENSAIGARQSQTCNAAGPLKSPDLATGNLPAASNINASSSMHGPNQHGSNFFNPFTIDEWPQFDIWGTGPEFPPTSNDTRLSASGLEPLNNHSASFDSPEVHSCPRGSYELFRDLICPSPFLHAPEANVDTVSARLDEVLHFNSQAIDRLRQLLKCPCAKSGHRIMVHASIISRILIWYQQAAGWTNISAWESRPAATAASPSLDNASSSSSSPSSGAATDNETANPPTLVQSTGFAVAQVPVSMGTFNVEDENMQDIFRNQLVLSELKKAANVIDLFASQQPGECSATGVASLYSHLGVWLRSEHLRTAGMLKARLSALNKTLDC</sequence>
<evidence type="ECO:0000313" key="8">
    <source>
        <dbReference type="EMBL" id="PMD36710.1"/>
    </source>
</evidence>
<evidence type="ECO:0000256" key="6">
    <source>
        <dbReference type="SAM" id="MobiDB-lite"/>
    </source>
</evidence>
<protein>
    <recommendedName>
        <fullName evidence="7">Zn(2)-C6 fungal-type domain-containing protein</fullName>
    </recommendedName>
</protein>
<dbReference type="OrthoDB" id="2328572at2759"/>
<evidence type="ECO:0000256" key="4">
    <source>
        <dbReference type="ARBA" id="ARBA00023163"/>
    </source>
</evidence>
<evidence type="ECO:0000256" key="3">
    <source>
        <dbReference type="ARBA" id="ARBA00023125"/>
    </source>
</evidence>
<dbReference type="Pfam" id="PF08493">
    <property type="entry name" value="AflR"/>
    <property type="match status" value="1"/>
</dbReference>
<evidence type="ECO:0000256" key="1">
    <source>
        <dbReference type="ARBA" id="ARBA00022723"/>
    </source>
</evidence>
<dbReference type="Proteomes" id="UP000235786">
    <property type="component" value="Unassembled WGS sequence"/>
</dbReference>
<name>A0A2J6RDW4_HYAVF</name>
<proteinExistence type="predicted"/>